<comment type="caution">
    <text evidence="1">The sequence shown here is derived from an EMBL/GenBank/DDBJ whole genome shotgun (WGS) entry which is preliminary data.</text>
</comment>
<dbReference type="EMBL" id="JAIWYP010000010">
    <property type="protein sequence ID" value="KAH3749601.1"/>
    <property type="molecule type" value="Genomic_DNA"/>
</dbReference>
<gene>
    <name evidence="1" type="ORF">DPMN_184102</name>
</gene>
<reference evidence="1" key="1">
    <citation type="journal article" date="2019" name="bioRxiv">
        <title>The Genome of the Zebra Mussel, Dreissena polymorpha: A Resource for Invasive Species Research.</title>
        <authorList>
            <person name="McCartney M.A."/>
            <person name="Auch B."/>
            <person name="Kono T."/>
            <person name="Mallez S."/>
            <person name="Zhang Y."/>
            <person name="Obille A."/>
            <person name="Becker A."/>
            <person name="Abrahante J.E."/>
            <person name="Garbe J."/>
            <person name="Badalamenti J.P."/>
            <person name="Herman A."/>
            <person name="Mangelson H."/>
            <person name="Liachko I."/>
            <person name="Sullivan S."/>
            <person name="Sone E.D."/>
            <person name="Koren S."/>
            <person name="Silverstein K.A.T."/>
            <person name="Beckman K.B."/>
            <person name="Gohl D.M."/>
        </authorList>
    </citation>
    <scope>NUCLEOTIDE SEQUENCE</scope>
    <source>
        <strain evidence="1">Duluth1</strain>
        <tissue evidence="1">Whole animal</tissue>
    </source>
</reference>
<protein>
    <submittedName>
        <fullName evidence="1">Uncharacterized protein</fullName>
    </submittedName>
</protein>
<dbReference type="Proteomes" id="UP000828390">
    <property type="component" value="Unassembled WGS sequence"/>
</dbReference>
<organism evidence="1 2">
    <name type="scientific">Dreissena polymorpha</name>
    <name type="common">Zebra mussel</name>
    <name type="synonym">Mytilus polymorpha</name>
    <dbReference type="NCBI Taxonomy" id="45954"/>
    <lineage>
        <taxon>Eukaryota</taxon>
        <taxon>Metazoa</taxon>
        <taxon>Spiralia</taxon>
        <taxon>Lophotrochozoa</taxon>
        <taxon>Mollusca</taxon>
        <taxon>Bivalvia</taxon>
        <taxon>Autobranchia</taxon>
        <taxon>Heteroconchia</taxon>
        <taxon>Euheterodonta</taxon>
        <taxon>Imparidentia</taxon>
        <taxon>Neoheterodontei</taxon>
        <taxon>Myida</taxon>
        <taxon>Dreissenoidea</taxon>
        <taxon>Dreissenidae</taxon>
        <taxon>Dreissena</taxon>
    </lineage>
</organism>
<sequence>MCLESCLNVSDSGKLLRDTVDGIVSGGTDQYVKVWSVVVQLERKKLFVNVTLVIKVRRQLI</sequence>
<proteinExistence type="predicted"/>
<reference evidence="1" key="2">
    <citation type="submission" date="2020-11" db="EMBL/GenBank/DDBJ databases">
        <authorList>
            <person name="McCartney M.A."/>
            <person name="Auch B."/>
            <person name="Kono T."/>
            <person name="Mallez S."/>
            <person name="Becker A."/>
            <person name="Gohl D.M."/>
            <person name="Silverstein K.A.T."/>
            <person name="Koren S."/>
            <person name="Bechman K.B."/>
            <person name="Herman A."/>
            <person name="Abrahante J.E."/>
            <person name="Garbe J."/>
        </authorList>
    </citation>
    <scope>NUCLEOTIDE SEQUENCE</scope>
    <source>
        <strain evidence="1">Duluth1</strain>
        <tissue evidence="1">Whole animal</tissue>
    </source>
</reference>
<accession>A0A9D4DI73</accession>
<keyword evidence="2" id="KW-1185">Reference proteome</keyword>
<name>A0A9D4DI73_DREPO</name>
<evidence type="ECO:0000313" key="2">
    <source>
        <dbReference type="Proteomes" id="UP000828390"/>
    </source>
</evidence>
<dbReference type="AlphaFoldDB" id="A0A9D4DI73"/>
<evidence type="ECO:0000313" key="1">
    <source>
        <dbReference type="EMBL" id="KAH3749601.1"/>
    </source>
</evidence>